<name>A0A166VZY7_9AGAM</name>
<accession>A0A166VZY7</accession>
<evidence type="ECO:0000313" key="1">
    <source>
        <dbReference type="EMBL" id="KZP33236.1"/>
    </source>
</evidence>
<dbReference type="EMBL" id="KV417483">
    <property type="protein sequence ID" value="KZP33236.1"/>
    <property type="molecule type" value="Genomic_DNA"/>
</dbReference>
<organism evidence="1 2">
    <name type="scientific">Athelia psychrophila</name>
    <dbReference type="NCBI Taxonomy" id="1759441"/>
    <lineage>
        <taxon>Eukaryota</taxon>
        <taxon>Fungi</taxon>
        <taxon>Dikarya</taxon>
        <taxon>Basidiomycota</taxon>
        <taxon>Agaricomycotina</taxon>
        <taxon>Agaricomycetes</taxon>
        <taxon>Agaricomycetidae</taxon>
        <taxon>Atheliales</taxon>
        <taxon>Atheliaceae</taxon>
        <taxon>Athelia</taxon>
    </lineage>
</organism>
<dbReference type="OrthoDB" id="10490996at2759"/>
<dbReference type="Proteomes" id="UP000076532">
    <property type="component" value="Unassembled WGS sequence"/>
</dbReference>
<proteinExistence type="predicted"/>
<gene>
    <name evidence="1" type="ORF">FIBSPDRAFT_847848</name>
</gene>
<protein>
    <submittedName>
        <fullName evidence="1">Uncharacterized protein</fullName>
    </submittedName>
</protein>
<dbReference type="AlphaFoldDB" id="A0A166VZY7"/>
<sequence>MRHRGLCFPTVTDLYWGIDLESDDDTVTFIGAFPAVQRFYMLDTGDTILDTLIGSTKVGFQALWRHMHTIHLDAPNIPKARQLVESRKNAGMPLRCLRMRKPKPKGHISDLHWLSSRLKVLWVPYDRRIFESTE</sequence>
<reference evidence="1 2" key="1">
    <citation type="journal article" date="2016" name="Mol. Biol. Evol.">
        <title>Comparative Genomics of Early-Diverging Mushroom-Forming Fungi Provides Insights into the Origins of Lignocellulose Decay Capabilities.</title>
        <authorList>
            <person name="Nagy L.G."/>
            <person name="Riley R."/>
            <person name="Tritt A."/>
            <person name="Adam C."/>
            <person name="Daum C."/>
            <person name="Floudas D."/>
            <person name="Sun H."/>
            <person name="Yadav J.S."/>
            <person name="Pangilinan J."/>
            <person name="Larsson K.H."/>
            <person name="Matsuura K."/>
            <person name="Barry K."/>
            <person name="Labutti K."/>
            <person name="Kuo R."/>
            <person name="Ohm R.A."/>
            <person name="Bhattacharya S.S."/>
            <person name="Shirouzu T."/>
            <person name="Yoshinaga Y."/>
            <person name="Martin F.M."/>
            <person name="Grigoriev I.V."/>
            <person name="Hibbett D.S."/>
        </authorList>
    </citation>
    <scope>NUCLEOTIDE SEQUENCE [LARGE SCALE GENOMIC DNA]</scope>
    <source>
        <strain evidence="1 2">CBS 109695</strain>
    </source>
</reference>
<keyword evidence="2" id="KW-1185">Reference proteome</keyword>
<evidence type="ECO:0000313" key="2">
    <source>
        <dbReference type="Proteomes" id="UP000076532"/>
    </source>
</evidence>